<dbReference type="Proteomes" id="UP001148018">
    <property type="component" value="Unassembled WGS sequence"/>
</dbReference>
<dbReference type="InterPro" id="IPR001660">
    <property type="entry name" value="SAM"/>
</dbReference>
<dbReference type="OrthoDB" id="2337140at2759"/>
<evidence type="ECO:0000259" key="1">
    <source>
        <dbReference type="PROSITE" id="PS50105"/>
    </source>
</evidence>
<feature type="domain" description="SAM" evidence="1">
    <location>
        <begin position="526"/>
        <end position="573"/>
    </location>
</feature>
<dbReference type="Gene3D" id="1.10.150.50">
    <property type="entry name" value="Transcription Factor, Ets-1"/>
    <property type="match status" value="1"/>
</dbReference>
<protein>
    <recommendedName>
        <fullName evidence="1">SAM domain-containing protein</fullName>
    </recommendedName>
</protein>
<keyword evidence="3" id="KW-1185">Reference proteome</keyword>
<sequence>MVRDALKVMKTTLDKVKGMVEFFHKSARATEKLKSTQCQIDMPELRLKQDCATRWNSTLYMLKRVLESKDAIISTLALINAHIDALDQEEWEALQETCTVLEPFEQVTVEISSERENYKTVACLLDCFEFSDRHNSENLAEELLRVTKEWDIENKVACCVSDNAANITKAIKLLKWTHYPCLVHTIHLMVRDALKVMKTTLDKVKGMVEFFHKSARATEKLKSTQCQMDMPELRLKQDCATRWNSTLYMLKRVLESKDAIISTLALINAHIDALDQEEWEALQETCTVLEPFEQVTVEISSERENYKTVACLLDCFEFSDRHNSENLAEELLRVTKEWDIENKVACCVSDNAANITKAIKLLKWTHYPCLVHTIHLMVRDALKVMKTTLDKVKGMVELFHKSARATEKLKSTQCQMDIPELRLKQDCATRWNSTLYMLKRVLESKDAIISTLALINTHIDALDQEEWEALQETCTVLEPFEQVTVEISSESSDEDLTFNANTCPVMATQDEIKNEEENLSSDLREWSKQQVKYWVCNVVGLDLKFANLLYDQDINGSSLALLEKCDLIDLGVTLGPAKVLINSRDAQLERSIGLLPVSQTVSHCKPYPFYRYHDSHRYVENTILDVIESGPSDFIEPCHEYKGFNNTPDEYKMTKFTDEVVRFAAACMNSRTNGTIHFGIGDMPEFTHGQVLGIYVADKEAYENALKHAINGHFEHKHVGAVTLCIKPTRFVGVLNKDTTSSEKCVIEVDIVPESTICETDMYHTYSLDTRKTKKKAKGKEPDQGEKQLKQFFVRDGGSSRNLLAPTTSAKPMVDYNTFENKLTQLVQLRKQAEDKQLKSVRSSVQGSKLSQMITGGSQSLDKSHFEQYVVVANKSHSIQLESLRFVIELNPVAVLDFDPESERDGLQKYIGARSAVNIHLPVEYKITEAVEDIASKLQLTRNTSWVFCNGRVDGEVPSDIDTWLMDKGASVRDVISFLCRKDMLPNKRYLVVFLLLSTVGEHSDPLLETFSIFRQELKGIEQILCICENENAFTCWKDLIKARYGIDISGRCIYQLSFAEIDGTILSLLSENRKACRFLPCGGGSKVLLEKKVEGSLSALDVLCVNQCEGGNGDMATIEENFYKGGKVSWWNFFFSEQPGCTPFIKRDKFDFIVNTVIPDLRSWRKVCASFNLQHVTGCGGTTLAKHILWNLKNDFRCAVLKDHHSDMAATAVQVVKLLTFGYNELPPQIPVLLMIDGFVDTDMVSDLQQCIEQQCVKAKIQSTSPKVIILNCMRLESEEQTETTVEDVFIGNKLSDNEQRLFEQKLVEIEKTYKNAETFYGFMIMKKNFLPEYIQSVARNTLKGFNISQKNAQLIAVLVLLDVYCKGASLSVSLCEDFLGSQPKPFCRTDAKWTDVFGKFSTLINSDIVEAEVRYTAVKMIHSSISWHCLQELTTTYKVQRSEIANLLLNTDTFFECTQGKRKLTEAVHDMLVKRRHTNNDEDSQFSPLIQDIKKESPGVEEIVLNNAAKRFEKDAFLRQVLARYYLKDNNFKEAKFWASEAKCILRDNSYIADTTAQVIKRELKNAIYTDKEVPIKSEKLNVLLKMAVSATDAFNVAQDLAKKESLKRLKKELTIAISIHQLA</sequence>
<evidence type="ECO:0000313" key="2">
    <source>
        <dbReference type="EMBL" id="KAJ3592689.1"/>
    </source>
</evidence>
<proteinExistence type="predicted"/>
<evidence type="ECO:0000313" key="3">
    <source>
        <dbReference type="Proteomes" id="UP001148018"/>
    </source>
</evidence>
<dbReference type="InterPro" id="IPR012337">
    <property type="entry name" value="RNaseH-like_sf"/>
</dbReference>
<organism evidence="2 3">
    <name type="scientific">Muraenolepis orangiensis</name>
    <name type="common">Patagonian moray cod</name>
    <dbReference type="NCBI Taxonomy" id="630683"/>
    <lineage>
        <taxon>Eukaryota</taxon>
        <taxon>Metazoa</taxon>
        <taxon>Chordata</taxon>
        <taxon>Craniata</taxon>
        <taxon>Vertebrata</taxon>
        <taxon>Euteleostomi</taxon>
        <taxon>Actinopterygii</taxon>
        <taxon>Neopterygii</taxon>
        <taxon>Teleostei</taxon>
        <taxon>Neoteleostei</taxon>
        <taxon>Acanthomorphata</taxon>
        <taxon>Zeiogadaria</taxon>
        <taxon>Gadariae</taxon>
        <taxon>Gadiformes</taxon>
        <taxon>Muraenolepidoidei</taxon>
        <taxon>Muraenolepididae</taxon>
        <taxon>Muraenolepis</taxon>
    </lineage>
</organism>
<dbReference type="InterPro" id="IPR013761">
    <property type="entry name" value="SAM/pointed_sf"/>
</dbReference>
<dbReference type="PANTHER" id="PTHR16155">
    <property type="entry name" value="DED DOMAIN-CONTAINING PROTEIN"/>
    <property type="match status" value="1"/>
</dbReference>
<gene>
    <name evidence="2" type="ORF">NHX12_007816</name>
</gene>
<dbReference type="EMBL" id="JANIIK010000113">
    <property type="protein sequence ID" value="KAJ3592689.1"/>
    <property type="molecule type" value="Genomic_DNA"/>
</dbReference>
<reference evidence="2" key="1">
    <citation type="submission" date="2022-07" db="EMBL/GenBank/DDBJ databases">
        <title>Chromosome-level genome of Muraenolepis orangiensis.</title>
        <authorList>
            <person name="Kim J."/>
        </authorList>
    </citation>
    <scope>NUCLEOTIDE SEQUENCE</scope>
    <source>
        <strain evidence="2">KU_S4_2022</strain>
        <tissue evidence="2">Muscle</tissue>
    </source>
</reference>
<dbReference type="PROSITE" id="PS50105">
    <property type="entry name" value="SAM_DOMAIN"/>
    <property type="match status" value="1"/>
</dbReference>
<dbReference type="GO" id="GO:0005737">
    <property type="term" value="C:cytoplasm"/>
    <property type="evidence" value="ECO:0007669"/>
    <property type="project" value="TreeGrafter"/>
</dbReference>
<name>A0A9Q0IBM4_9TELE</name>
<dbReference type="PANTHER" id="PTHR16155:SF20">
    <property type="entry name" value="STERILE ALPHA MOTIF DOMAIN-CONTAINING PROTEIN 9-LIKE"/>
    <property type="match status" value="1"/>
</dbReference>
<comment type="caution">
    <text evidence="2">The sequence shown here is derived from an EMBL/GenBank/DDBJ whole genome shotgun (WGS) entry which is preliminary data.</text>
</comment>
<accession>A0A9Q0IBM4</accession>
<dbReference type="SUPFAM" id="SSF53098">
    <property type="entry name" value="Ribonuclease H-like"/>
    <property type="match status" value="3"/>
</dbReference>
<dbReference type="SUPFAM" id="SSF47769">
    <property type="entry name" value="SAM/Pointed domain"/>
    <property type="match status" value="1"/>
</dbReference>